<dbReference type="GeneID" id="725081"/>
<feature type="compositionally biased region" description="Polar residues" evidence="6">
    <location>
        <begin position="951"/>
        <end position="965"/>
    </location>
</feature>
<evidence type="ECO:0000256" key="5">
    <source>
        <dbReference type="ARBA" id="ARBA00023242"/>
    </source>
</evidence>
<dbReference type="InterPro" id="IPR008917">
    <property type="entry name" value="TF_DNA-bd_sf"/>
</dbReference>
<dbReference type="PROSITE" id="PS00036">
    <property type="entry name" value="BZIP_BASIC"/>
    <property type="match status" value="1"/>
</dbReference>
<organism evidence="8">
    <name type="scientific">Apis mellifera</name>
    <name type="common">Honeybee</name>
    <dbReference type="NCBI Taxonomy" id="7460"/>
    <lineage>
        <taxon>Eukaryota</taxon>
        <taxon>Metazoa</taxon>
        <taxon>Ecdysozoa</taxon>
        <taxon>Arthropoda</taxon>
        <taxon>Hexapoda</taxon>
        <taxon>Insecta</taxon>
        <taxon>Pterygota</taxon>
        <taxon>Neoptera</taxon>
        <taxon>Endopterygota</taxon>
        <taxon>Hymenoptera</taxon>
        <taxon>Apocrita</taxon>
        <taxon>Aculeata</taxon>
        <taxon>Apoidea</taxon>
        <taxon>Anthophila</taxon>
        <taxon>Apidae</taxon>
        <taxon>Apis</taxon>
    </lineage>
</organism>
<evidence type="ECO:0000256" key="2">
    <source>
        <dbReference type="ARBA" id="ARBA00023125"/>
    </source>
</evidence>
<dbReference type="Proteomes" id="UP000005203">
    <property type="component" value="Linkage group LG1"/>
</dbReference>
<feature type="domain" description="BZIP" evidence="7">
    <location>
        <begin position="852"/>
        <end position="915"/>
    </location>
</feature>
<sequence>MLCIKKLYHEELFQLTLLLSLLRIDPESYLGLDIQTIGVGSLDLNNGSRWHTDVHTIVHRPIFVHPKNLDSMLLNYERDLFEDLNSLGRYNRINSGLNDIHAYLLNVEESTRDIAIAGPSISLSTDPTRNMTSPDSSNSSQNPDEPTNTAELTQEDMDLIEVLWKQDVDLGFTLVEPTTTATKKLSTVEKGSDDEIEKLKALEAINGSNEEKDTKEYDEAQDDPWAGLPYTIDLETGEYILNSGNQEGDGNNAIEEDDRLLREASLDLDNHPLAGLTDDSLGLTDTLELENDLPSDLLGGSLLASANVESLLNNDSLDLPDGFNLEEALQLVGLDEAQSEETKPEVKKKEKDSIEESTSEAKDDESPIISSSSSVEVAKSSRCEDPETGDMIHTPQFHHPHHPHHRSFQGRMPFMRAMSMEQRWQDLASLLSLPGAPEHFPHTHPGYPGHGISHSHYEAQRNVLLHNATLAPPVGDLNSTSPYHNVGGSSNLGSAVATSMNLTNSSEPMGAESGAAYKSEPADMMYYHTPTSDSINQTTDGFLSSLLNDEDLHLMDMAMNDGMYTMRMLDNGNNNASGPTGAAALSGVQTAGGTTSSATGVTTLPGVTDERMDASSDSAVSSMGSERVPSLSDGEWMETGSNSSHTQADSHYTMDYASKYRMSYDCSYSVSGRNAGSPRCQTERTMPPVAQKKHQMFAKRYFQEQGTGSPLGATAHPTTPMKYEYDSHTVGAGAPGNAYSGPIEGATGPQPEIKYSCSVDFSRHQSGRSAIEHVHHNHTYHLPAESSGSLQRPVSRDKKVRKNDGEEHLTRDEKRARALNVPIPVNDIINLPMDEFNERLSKYDLSEAQLSLIRDIRRRGKNKVAAQNCRKRKLDQIISLADEVKEMRDRKMRLVREREFMLIERQRVKDKFSQLYRHVFQSLRDPDGNQYHPYEYSLQQSADGNVLLVPRNQTNPHHPRSTTMEPKTKPDPEHKE</sequence>
<feature type="compositionally biased region" description="Low complexity" evidence="6">
    <location>
        <begin position="615"/>
        <end position="625"/>
    </location>
</feature>
<accession>A0A8B6XYH4</accession>
<dbReference type="FunFam" id="1.10.880.10:FF:000004">
    <property type="entry name" value="Nuclear factor, erythroid 2"/>
    <property type="match status" value="1"/>
</dbReference>
<evidence type="ECO:0000256" key="6">
    <source>
        <dbReference type="SAM" id="MobiDB-lite"/>
    </source>
</evidence>
<feature type="region of interest" description="Disordered" evidence="6">
    <location>
        <begin position="334"/>
        <end position="408"/>
    </location>
</feature>
<accession>A0A7M7GAQ7</accession>
<reference evidence="10" key="2">
    <citation type="submission" date="2025-04" db="UniProtKB">
        <authorList>
            <consortium name="RefSeq"/>
        </authorList>
    </citation>
    <scope>IDENTIFICATION</scope>
    <source>
        <strain evidence="10">DH4</strain>
        <tissue evidence="10">Whole body</tissue>
    </source>
</reference>
<feature type="region of interest" description="Disordered" evidence="6">
    <location>
        <begin position="948"/>
        <end position="976"/>
    </location>
</feature>
<dbReference type="Gene3D" id="1.10.880.10">
    <property type="entry name" value="Transcription factor, Skn-1-like, DNA-binding domain"/>
    <property type="match status" value="1"/>
</dbReference>
<dbReference type="SUPFAM" id="SSF47454">
    <property type="entry name" value="A DNA-binding domain in eukaryotic transcription factors"/>
    <property type="match status" value="1"/>
</dbReference>
<dbReference type="InterPro" id="IPR004827">
    <property type="entry name" value="bZIP"/>
</dbReference>
<reference evidence="9" key="3">
    <citation type="submission" date="2025-05" db="UniProtKB">
        <authorList>
            <consortium name="RefSeq"/>
        </authorList>
    </citation>
    <scope>NUCLEOTIDE SEQUENCE [LARGE SCALE GENOMIC DNA]</scope>
    <source>
        <strain evidence="9">DH4</strain>
    </source>
</reference>
<evidence type="ECO:0000256" key="4">
    <source>
        <dbReference type="ARBA" id="ARBA00023163"/>
    </source>
</evidence>
<evidence type="ECO:0000259" key="7">
    <source>
        <dbReference type="PROSITE" id="PS50217"/>
    </source>
</evidence>
<evidence type="ECO:0000313" key="10">
    <source>
        <dbReference type="RefSeq" id="XP_003251788.1"/>
    </source>
</evidence>
<dbReference type="Pfam" id="PF03131">
    <property type="entry name" value="bZIP_Maf"/>
    <property type="match status" value="1"/>
</dbReference>
<keyword evidence="1" id="KW-0805">Transcription regulation</keyword>
<feature type="compositionally biased region" description="Low complexity" evidence="6">
    <location>
        <begin position="133"/>
        <end position="144"/>
    </location>
</feature>
<feature type="region of interest" description="Disordered" evidence="6">
    <location>
        <begin position="118"/>
        <end position="149"/>
    </location>
</feature>
<keyword evidence="2" id="KW-0238">DNA-binding</keyword>
<feature type="region of interest" description="Disordered" evidence="6">
    <location>
        <begin position="591"/>
        <end position="648"/>
    </location>
</feature>
<dbReference type="InterPro" id="IPR004826">
    <property type="entry name" value="bZIP_Maf"/>
</dbReference>
<feature type="compositionally biased region" description="Basic and acidic residues" evidence="6">
    <location>
        <begin position="794"/>
        <end position="812"/>
    </location>
</feature>
<dbReference type="InterPro" id="IPR047167">
    <property type="entry name" value="NFE2-like"/>
</dbReference>
<dbReference type="GO" id="GO:0005634">
    <property type="term" value="C:nucleus"/>
    <property type="evidence" value="ECO:0007669"/>
    <property type="project" value="TreeGrafter"/>
</dbReference>
<reference evidence="8" key="1">
    <citation type="submission" date="2021-01" db="UniProtKB">
        <authorList>
            <consortium name="EnsemblMetazoa"/>
        </authorList>
    </citation>
    <scope>IDENTIFICATION</scope>
    <source>
        <strain evidence="8">DH4</strain>
    </source>
</reference>
<keyword evidence="3" id="KW-0010">Activator</keyword>
<dbReference type="GO" id="GO:0000981">
    <property type="term" value="F:DNA-binding transcription factor activity, RNA polymerase II-specific"/>
    <property type="evidence" value="ECO:0007669"/>
    <property type="project" value="TreeGrafter"/>
</dbReference>
<evidence type="ECO:0000256" key="3">
    <source>
        <dbReference type="ARBA" id="ARBA00023159"/>
    </source>
</evidence>
<dbReference type="RefSeq" id="XP_003251788.1">
    <property type="nucleotide sequence ID" value="XM_003251740.3"/>
</dbReference>
<feature type="region of interest" description="Disordered" evidence="6">
    <location>
        <begin position="780"/>
        <end position="812"/>
    </location>
</feature>
<feature type="compositionally biased region" description="Polar residues" evidence="6">
    <location>
        <begin position="121"/>
        <end position="132"/>
    </location>
</feature>
<dbReference type="SMART" id="SM00338">
    <property type="entry name" value="BRLZ"/>
    <property type="match status" value="1"/>
</dbReference>
<dbReference type="PROSITE" id="PS50217">
    <property type="entry name" value="BZIP"/>
    <property type="match status" value="1"/>
</dbReference>
<evidence type="ECO:0000313" key="8">
    <source>
        <dbReference type="EnsemblMetazoa" id="XP_003251788"/>
    </source>
</evidence>
<gene>
    <name evidence="10" type="primary">LOC725081</name>
</gene>
<dbReference type="CTD" id="42743"/>
<keyword evidence="9" id="KW-1185">Reference proteome</keyword>
<dbReference type="OrthoDB" id="7458135at2759"/>
<keyword evidence="5" id="KW-0539">Nucleus</keyword>
<keyword evidence="4" id="KW-0804">Transcription</keyword>
<feature type="compositionally biased region" description="Low complexity" evidence="6">
    <location>
        <begin position="591"/>
        <end position="603"/>
    </location>
</feature>
<dbReference type="CDD" id="cd14698">
    <property type="entry name" value="bZIP_CNC"/>
    <property type="match status" value="1"/>
</dbReference>
<feature type="compositionally biased region" description="Polar residues" evidence="6">
    <location>
        <begin position="639"/>
        <end position="648"/>
    </location>
</feature>
<feature type="compositionally biased region" description="Basic and acidic residues" evidence="6">
    <location>
        <begin position="340"/>
        <end position="365"/>
    </location>
</feature>
<feature type="compositionally biased region" description="Basic and acidic residues" evidence="6">
    <location>
        <begin position="966"/>
        <end position="976"/>
    </location>
</feature>
<feature type="compositionally biased region" description="Low complexity" evidence="6">
    <location>
        <begin position="367"/>
        <end position="378"/>
    </location>
</feature>
<dbReference type="KEGG" id="ame:725081"/>
<feature type="compositionally biased region" description="Basic residues" evidence="6">
    <location>
        <begin position="396"/>
        <end position="408"/>
    </location>
</feature>
<proteinExistence type="predicted"/>
<dbReference type="AlphaFoldDB" id="A0A7M7GAQ7"/>
<dbReference type="GO" id="GO:0000978">
    <property type="term" value="F:RNA polymerase II cis-regulatory region sequence-specific DNA binding"/>
    <property type="evidence" value="ECO:0007669"/>
    <property type="project" value="InterPro"/>
</dbReference>
<protein>
    <submittedName>
        <fullName evidence="10">Endoplasmic reticulum membrane sensor NFE2L1 isoform X1</fullName>
    </submittedName>
</protein>
<evidence type="ECO:0000313" key="9">
    <source>
        <dbReference type="Proteomes" id="UP000005203"/>
    </source>
</evidence>
<evidence type="ECO:0000256" key="1">
    <source>
        <dbReference type="ARBA" id="ARBA00023015"/>
    </source>
</evidence>
<dbReference type="EnsemblMetazoa" id="XM_003251740">
    <property type="protein sequence ID" value="XP_003251788"/>
    <property type="gene ID" value="LOC725081"/>
</dbReference>
<dbReference type="PANTHER" id="PTHR24411">
    <property type="entry name" value="NUCLEAR FACTOR ERYTHROID 2-RELATED FACTOR"/>
    <property type="match status" value="1"/>
</dbReference>
<dbReference type="PANTHER" id="PTHR24411:SF55">
    <property type="entry name" value="SEGMENTATION PROTEIN CAP'N'COLLAR"/>
    <property type="match status" value="1"/>
</dbReference>
<name>A0A7M7GAQ7_APIME</name>